<keyword evidence="8 10" id="KW-0411">Iron-sulfur</keyword>
<comment type="cofactor">
    <cofactor evidence="1 10">
        <name>[4Fe-4S] cluster</name>
        <dbReference type="ChEBI" id="CHEBI:49883"/>
    </cofactor>
</comment>
<dbReference type="Gene3D" id="3.40.50.11840">
    <property type="entry name" value="Diphthamide synthesis DPH1/DPH2 domain 1"/>
    <property type="match status" value="1"/>
</dbReference>
<dbReference type="PANTHER" id="PTHR10762:SF1">
    <property type="entry name" value="2-(3-AMINO-3-CARBOXYPROPYL)HISTIDINE SYNTHASE SUBUNIT 1"/>
    <property type="match status" value="1"/>
</dbReference>
<proteinExistence type="inferred from homology"/>
<evidence type="ECO:0000256" key="7">
    <source>
        <dbReference type="ARBA" id="ARBA00023004"/>
    </source>
</evidence>
<dbReference type="InterPro" id="IPR035435">
    <property type="entry name" value="DPH1/DPH2_euk_archaea"/>
</dbReference>
<evidence type="ECO:0000256" key="1">
    <source>
        <dbReference type="ARBA" id="ARBA00001966"/>
    </source>
</evidence>
<keyword evidence="6 10" id="KW-0479">Metal-binding</keyword>
<protein>
    <recommendedName>
        <fullName evidence="3 10">2-(3-amino-3-carboxypropyl)histidine synthase</fullName>
        <ecNumber evidence="3 10">2.5.1.108</ecNumber>
    </recommendedName>
</protein>
<name>A0A401HNP7_9EURY</name>
<dbReference type="InterPro" id="IPR042263">
    <property type="entry name" value="DPH1/DPH2_1"/>
</dbReference>
<comment type="caution">
    <text evidence="11">The sequence shown here is derived from an EMBL/GenBank/DDBJ whole genome shotgun (WGS) entry which is preliminary data.</text>
</comment>
<dbReference type="OrthoDB" id="314at2157"/>
<dbReference type="SFLD" id="SFLDS00032">
    <property type="entry name" value="Radical_SAM_3-amino-3-carboxyp"/>
    <property type="match status" value="1"/>
</dbReference>
<sequence length="320" mass="38039">MWDLEKEKVIREILRYKGKRILFQAPEGLKLNVEREIDSIKRYFKDRGWKDMEFIMWGGSAFGACDICDKEGKYLNVDLIIHYGHEELPYVRSEIPVVYIPVYYKPDREHLMGIYRDIDRILGKYKDPVITTTVQFKKILSRYNPHLILGCRADIILDDNRDILYIGSGRFHPLMLAYKFRKEIPVYNPITREFFKIGRDEVESFIKKRLGVISKLYLNPPRKIGVILSTKKGQCRISVFERIIKILKERGIKYIPIVLDNINPEDLVYNVDAYVVCACPRIVLDDYIKYRKILLTPKEFEMYINNDFNYQLDEIRPEDF</sequence>
<dbReference type="GO" id="GO:0090560">
    <property type="term" value="F:2-(3-amino-3-carboxypropyl)histidine synthase activity"/>
    <property type="evidence" value="ECO:0007669"/>
    <property type="project" value="UniProtKB-UniRule"/>
</dbReference>
<dbReference type="RefSeq" id="WP_131006668.1">
    <property type="nucleotide sequence ID" value="NZ_BFAX01000001.1"/>
</dbReference>
<dbReference type="EMBL" id="BFAX01000001">
    <property type="protein sequence ID" value="GBF35876.1"/>
    <property type="molecule type" value="Genomic_DNA"/>
</dbReference>
<comment type="function">
    <text evidence="10">Catalyzes the first step of diphthamide biosynthesis, i.e. the transfer of the 3-amino-3-carboxypropyl group from S-adenosyl-L-methionine (SAM) to the C2 position of the imidazole ring of the target histidine residue in translation elongation factor 2 (EF-2).</text>
</comment>
<dbReference type="InterPro" id="IPR042264">
    <property type="entry name" value="DPH1/DPH2_2"/>
</dbReference>
<evidence type="ECO:0000256" key="3">
    <source>
        <dbReference type="ARBA" id="ARBA00012221"/>
    </source>
</evidence>
<dbReference type="InterPro" id="IPR016435">
    <property type="entry name" value="DPH1/DPH2"/>
</dbReference>
<dbReference type="GO" id="GO:0051539">
    <property type="term" value="F:4 iron, 4 sulfur cluster binding"/>
    <property type="evidence" value="ECO:0007669"/>
    <property type="project" value="UniProtKB-UniRule"/>
</dbReference>
<dbReference type="GO" id="GO:0046872">
    <property type="term" value="F:metal ion binding"/>
    <property type="evidence" value="ECO:0007669"/>
    <property type="project" value="UniProtKB-KW"/>
</dbReference>
<evidence type="ECO:0000256" key="4">
    <source>
        <dbReference type="ARBA" id="ARBA00022679"/>
    </source>
</evidence>
<evidence type="ECO:0000256" key="5">
    <source>
        <dbReference type="ARBA" id="ARBA00022691"/>
    </source>
</evidence>
<keyword evidence="5 10" id="KW-0949">S-adenosyl-L-methionine</keyword>
<organism evidence="11 12">
    <name type="scientific">Methanofervidicoccus abyssi</name>
    <dbReference type="NCBI Taxonomy" id="2082189"/>
    <lineage>
        <taxon>Archaea</taxon>
        <taxon>Methanobacteriati</taxon>
        <taxon>Methanobacteriota</taxon>
        <taxon>Methanomada group</taxon>
        <taxon>Methanococci</taxon>
        <taxon>Methanococcales</taxon>
        <taxon>Methanofervidicoccus</taxon>
    </lineage>
</organism>
<dbReference type="Gene3D" id="3.40.50.11850">
    <property type="entry name" value="Diphthamide synthesis DPH1/DPH2 domain 2"/>
    <property type="match status" value="1"/>
</dbReference>
<evidence type="ECO:0000256" key="9">
    <source>
        <dbReference type="ARBA" id="ARBA00048403"/>
    </source>
</evidence>
<dbReference type="InterPro" id="IPR042265">
    <property type="entry name" value="DPH1/DPH2_3"/>
</dbReference>
<dbReference type="NCBIfam" id="TIGR00322">
    <property type="entry name" value="diphth2_R"/>
    <property type="match status" value="1"/>
</dbReference>
<keyword evidence="12" id="KW-1185">Reference proteome</keyword>
<dbReference type="PANTHER" id="PTHR10762">
    <property type="entry name" value="DIPHTHAMIDE BIOSYNTHESIS PROTEIN"/>
    <property type="match status" value="1"/>
</dbReference>
<dbReference type="Gene3D" id="3.40.50.11860">
    <property type="entry name" value="Diphthamide synthesis DPH1/DPH2 domain 3"/>
    <property type="match status" value="1"/>
</dbReference>
<evidence type="ECO:0000256" key="2">
    <source>
        <dbReference type="ARBA" id="ARBA00005156"/>
    </source>
</evidence>
<dbReference type="Pfam" id="PF01866">
    <property type="entry name" value="Diphthamide_syn"/>
    <property type="match status" value="1"/>
</dbReference>
<dbReference type="GO" id="GO:0017183">
    <property type="term" value="P:protein histidyl modification to diphthamide"/>
    <property type="evidence" value="ECO:0007669"/>
    <property type="project" value="UniProtKB-UniRule"/>
</dbReference>
<comment type="pathway">
    <text evidence="2 10">Protein modification; peptidyl-diphthamide biosynthesis.</text>
</comment>
<evidence type="ECO:0000256" key="6">
    <source>
        <dbReference type="ARBA" id="ARBA00022723"/>
    </source>
</evidence>
<keyword evidence="10" id="KW-0004">4Fe-4S</keyword>
<evidence type="ECO:0000313" key="11">
    <source>
        <dbReference type="EMBL" id="GBF35876.1"/>
    </source>
</evidence>
<comment type="catalytic activity">
    <reaction evidence="9 10">
        <text>L-histidyl-[translation elongation factor 2] + S-adenosyl-L-methionine = 2-[(3S)-amino-3-carboxypropyl]-L-histidyl-[translation elongation factor 2] + S-methyl-5'-thioadenosine + H(+)</text>
        <dbReference type="Rhea" id="RHEA:36783"/>
        <dbReference type="Rhea" id="RHEA-COMP:9748"/>
        <dbReference type="Rhea" id="RHEA-COMP:9749"/>
        <dbReference type="ChEBI" id="CHEBI:15378"/>
        <dbReference type="ChEBI" id="CHEBI:17509"/>
        <dbReference type="ChEBI" id="CHEBI:29979"/>
        <dbReference type="ChEBI" id="CHEBI:59789"/>
        <dbReference type="ChEBI" id="CHEBI:73995"/>
        <dbReference type="EC" id="2.5.1.108"/>
    </reaction>
</comment>
<dbReference type="Proteomes" id="UP000290527">
    <property type="component" value="Unassembled WGS sequence"/>
</dbReference>
<dbReference type="UniPathway" id="UPA00559"/>
<comment type="similarity">
    <text evidence="10">Belongs to the DPH1/DPH2 family.</text>
</comment>
<gene>
    <name evidence="11" type="ORF">MHHB_P0101</name>
</gene>
<evidence type="ECO:0000256" key="8">
    <source>
        <dbReference type="ARBA" id="ARBA00023014"/>
    </source>
</evidence>
<evidence type="ECO:0000313" key="12">
    <source>
        <dbReference type="Proteomes" id="UP000290527"/>
    </source>
</evidence>
<keyword evidence="4 10" id="KW-0808">Transferase</keyword>
<keyword evidence="7 10" id="KW-0408">Iron</keyword>
<dbReference type="AlphaFoldDB" id="A0A401HNP7"/>
<reference evidence="11 12" key="1">
    <citation type="journal article" date="2019" name="Int. J. Syst. Evol. Microbiol.">
        <title>Methanofervidicoccus abyssi gen. nov., sp. nov., a hydrogenotrophic methanogen, isolated from a hydrothermal vent chimney in the Mid-Cayman Spreading Center, the Caribbean Sea.</title>
        <authorList>
            <person name="Sakai S."/>
            <person name="Takaki Y."/>
            <person name="Miyazaki M."/>
            <person name="Ogawara M."/>
            <person name="Yanagawa K."/>
            <person name="Miyazaki J."/>
            <person name="Takai K."/>
        </authorList>
    </citation>
    <scope>NUCLEOTIDE SEQUENCE [LARGE SCALE GENOMIC DNA]</scope>
    <source>
        <strain evidence="11 12">HHB</strain>
    </source>
</reference>
<dbReference type="PIRSF" id="PIRSF004967">
    <property type="entry name" value="DPH1"/>
    <property type="match status" value="1"/>
</dbReference>
<evidence type="ECO:0000256" key="10">
    <source>
        <dbReference type="PIRNR" id="PIRNR004967"/>
    </source>
</evidence>
<dbReference type="EC" id="2.5.1.108" evidence="3 10"/>
<accession>A0A401HNP7</accession>